<dbReference type="PANTHER" id="PTHR48106">
    <property type="entry name" value="QUINONE OXIDOREDUCTASE PIG3-RELATED"/>
    <property type="match status" value="1"/>
</dbReference>
<dbReference type="Gene3D" id="3.40.50.720">
    <property type="entry name" value="NAD(P)-binding Rossmann-like Domain"/>
    <property type="match status" value="1"/>
</dbReference>
<dbReference type="InterPro" id="IPR036291">
    <property type="entry name" value="NAD(P)-bd_dom_sf"/>
</dbReference>
<accession>A0AAW9PXF4</accession>
<gene>
    <name evidence="4" type="ORF">V2H45_06000</name>
</gene>
<dbReference type="InterPro" id="IPR020843">
    <property type="entry name" value="ER"/>
</dbReference>
<dbReference type="Pfam" id="PF08240">
    <property type="entry name" value="ADH_N"/>
    <property type="match status" value="1"/>
</dbReference>
<proteinExistence type="predicted"/>
<name>A0AAW9PXF4_9CYAN</name>
<dbReference type="Pfam" id="PF00107">
    <property type="entry name" value="ADH_zinc_N"/>
    <property type="match status" value="1"/>
</dbReference>
<keyword evidence="2" id="KW-0560">Oxidoreductase</keyword>
<dbReference type="InterPro" id="IPR013154">
    <property type="entry name" value="ADH-like_N"/>
</dbReference>
<dbReference type="SUPFAM" id="SSF51735">
    <property type="entry name" value="NAD(P)-binding Rossmann-fold domains"/>
    <property type="match status" value="1"/>
</dbReference>
<evidence type="ECO:0000259" key="3">
    <source>
        <dbReference type="SMART" id="SM00829"/>
    </source>
</evidence>
<dbReference type="RefSeq" id="WP_330482721.1">
    <property type="nucleotide sequence ID" value="NZ_JAZBJZ010000015.1"/>
</dbReference>
<protein>
    <submittedName>
        <fullName evidence="4">Zinc-dependent alcohol dehydrogenase family protein</fullName>
    </submittedName>
</protein>
<dbReference type="CDD" id="cd08268">
    <property type="entry name" value="MDR2"/>
    <property type="match status" value="1"/>
</dbReference>
<dbReference type="SMART" id="SM00829">
    <property type="entry name" value="PKS_ER"/>
    <property type="match status" value="1"/>
</dbReference>
<dbReference type="GO" id="GO:0016651">
    <property type="term" value="F:oxidoreductase activity, acting on NAD(P)H"/>
    <property type="evidence" value="ECO:0007669"/>
    <property type="project" value="TreeGrafter"/>
</dbReference>
<dbReference type="EMBL" id="JAZBJZ010000015">
    <property type="protein sequence ID" value="MEE3716294.1"/>
    <property type="molecule type" value="Genomic_DNA"/>
</dbReference>
<evidence type="ECO:0000313" key="4">
    <source>
        <dbReference type="EMBL" id="MEE3716294.1"/>
    </source>
</evidence>
<keyword evidence="1" id="KW-0521">NADP</keyword>
<dbReference type="Gene3D" id="3.90.180.10">
    <property type="entry name" value="Medium-chain alcohol dehydrogenases, catalytic domain"/>
    <property type="match status" value="1"/>
</dbReference>
<sequence>MYKVVVEAFGGSDRLQIIEQPDPTPDPQQVIVKLTSIGMNQADLMARRGEYKLISGNPPFTPGIESGGYIVAVGEQVTDRFVGQRVILSLDAPSANGIGRGTYQSHFATTANRTIPVPDGVPDELLGALWLAYLTAWGCLVWQQQLQAGQTVLLPAASSSVAIAASQVVKHYGGIAIGTTTSPSKVEALQAMPEAKYDHLVVTRDRDWWRDIKRLTGGKGVNIIFDPVAAGAFLNQEIRILANHGTLWVYGLLGKPDVVDVTPLIRKSAAIRGWLLNVMSGSEQEYPGYQHILEAIANGTYQLPIAGKFSLRDVRQAQDVMEQGQHIGKLILIP</sequence>
<comment type="caution">
    <text evidence="4">The sequence shown here is derived from an EMBL/GenBank/DDBJ whole genome shotgun (WGS) entry which is preliminary data.</text>
</comment>
<dbReference type="GO" id="GO:0070402">
    <property type="term" value="F:NADPH binding"/>
    <property type="evidence" value="ECO:0007669"/>
    <property type="project" value="TreeGrafter"/>
</dbReference>
<dbReference type="InterPro" id="IPR013149">
    <property type="entry name" value="ADH-like_C"/>
</dbReference>
<reference evidence="4" key="1">
    <citation type="submission" date="2024-01" db="EMBL/GenBank/DDBJ databases">
        <title>Bank of Algae and Cyanobacteria of the Azores (BACA) strain genomes.</title>
        <authorList>
            <person name="Luz R."/>
            <person name="Cordeiro R."/>
            <person name="Fonseca A."/>
            <person name="Goncalves V."/>
        </authorList>
    </citation>
    <scope>NUCLEOTIDE SEQUENCE</scope>
    <source>
        <strain evidence="4">BACA0141</strain>
    </source>
</reference>
<evidence type="ECO:0000256" key="2">
    <source>
        <dbReference type="ARBA" id="ARBA00023002"/>
    </source>
</evidence>
<evidence type="ECO:0000313" key="5">
    <source>
        <dbReference type="Proteomes" id="UP001333818"/>
    </source>
</evidence>
<feature type="domain" description="Enoyl reductase (ER)" evidence="3">
    <location>
        <begin position="10"/>
        <end position="332"/>
    </location>
</feature>
<keyword evidence="5" id="KW-1185">Reference proteome</keyword>
<dbReference type="SUPFAM" id="SSF50129">
    <property type="entry name" value="GroES-like"/>
    <property type="match status" value="1"/>
</dbReference>
<dbReference type="Proteomes" id="UP001333818">
    <property type="component" value="Unassembled WGS sequence"/>
</dbReference>
<dbReference type="InterPro" id="IPR011032">
    <property type="entry name" value="GroES-like_sf"/>
</dbReference>
<organism evidence="4 5">
    <name type="scientific">Tumidithrix elongata BACA0141</name>
    <dbReference type="NCBI Taxonomy" id="2716417"/>
    <lineage>
        <taxon>Bacteria</taxon>
        <taxon>Bacillati</taxon>
        <taxon>Cyanobacteriota</taxon>
        <taxon>Cyanophyceae</taxon>
        <taxon>Pseudanabaenales</taxon>
        <taxon>Pseudanabaenaceae</taxon>
        <taxon>Tumidithrix</taxon>
        <taxon>Tumidithrix elongata</taxon>
    </lineage>
</organism>
<dbReference type="PANTHER" id="PTHR48106:SF18">
    <property type="entry name" value="QUINONE OXIDOREDUCTASE PIG3"/>
    <property type="match status" value="1"/>
</dbReference>
<evidence type="ECO:0000256" key="1">
    <source>
        <dbReference type="ARBA" id="ARBA00022857"/>
    </source>
</evidence>
<dbReference type="AlphaFoldDB" id="A0AAW9PXF4"/>